<protein>
    <submittedName>
        <fullName evidence="3">Uncharacterized protein</fullName>
    </submittedName>
</protein>
<evidence type="ECO:0000313" key="4">
    <source>
        <dbReference type="Proteomes" id="UP000828390"/>
    </source>
</evidence>
<evidence type="ECO:0000256" key="2">
    <source>
        <dbReference type="SAM" id="SignalP"/>
    </source>
</evidence>
<feature type="compositionally biased region" description="Polar residues" evidence="1">
    <location>
        <begin position="31"/>
        <end position="43"/>
    </location>
</feature>
<dbReference type="EMBL" id="JAIWYP010000014">
    <property type="protein sequence ID" value="KAH3707181.1"/>
    <property type="molecule type" value="Genomic_DNA"/>
</dbReference>
<gene>
    <name evidence="3" type="ORF">DPMN_066578</name>
</gene>
<feature type="signal peptide" evidence="2">
    <location>
        <begin position="1"/>
        <end position="22"/>
    </location>
</feature>
<organism evidence="3 4">
    <name type="scientific">Dreissena polymorpha</name>
    <name type="common">Zebra mussel</name>
    <name type="synonym">Mytilus polymorpha</name>
    <dbReference type="NCBI Taxonomy" id="45954"/>
    <lineage>
        <taxon>Eukaryota</taxon>
        <taxon>Metazoa</taxon>
        <taxon>Spiralia</taxon>
        <taxon>Lophotrochozoa</taxon>
        <taxon>Mollusca</taxon>
        <taxon>Bivalvia</taxon>
        <taxon>Autobranchia</taxon>
        <taxon>Heteroconchia</taxon>
        <taxon>Euheterodonta</taxon>
        <taxon>Imparidentia</taxon>
        <taxon>Neoheterodontei</taxon>
        <taxon>Myida</taxon>
        <taxon>Dreissenoidea</taxon>
        <taxon>Dreissenidae</taxon>
        <taxon>Dreissena</taxon>
    </lineage>
</organism>
<dbReference type="Proteomes" id="UP000828390">
    <property type="component" value="Unassembled WGS sequence"/>
</dbReference>
<reference evidence="3" key="2">
    <citation type="submission" date="2020-11" db="EMBL/GenBank/DDBJ databases">
        <authorList>
            <person name="McCartney M.A."/>
            <person name="Auch B."/>
            <person name="Kono T."/>
            <person name="Mallez S."/>
            <person name="Becker A."/>
            <person name="Gohl D.M."/>
            <person name="Silverstein K.A.T."/>
            <person name="Koren S."/>
            <person name="Bechman K.B."/>
            <person name="Herman A."/>
            <person name="Abrahante J.E."/>
            <person name="Garbe J."/>
        </authorList>
    </citation>
    <scope>NUCLEOTIDE SEQUENCE</scope>
    <source>
        <strain evidence="3">Duluth1</strain>
        <tissue evidence="3">Whole animal</tissue>
    </source>
</reference>
<accession>A0A9D3YY38</accession>
<reference evidence="3" key="1">
    <citation type="journal article" date="2019" name="bioRxiv">
        <title>The Genome of the Zebra Mussel, Dreissena polymorpha: A Resource for Invasive Species Research.</title>
        <authorList>
            <person name="McCartney M.A."/>
            <person name="Auch B."/>
            <person name="Kono T."/>
            <person name="Mallez S."/>
            <person name="Zhang Y."/>
            <person name="Obille A."/>
            <person name="Becker A."/>
            <person name="Abrahante J.E."/>
            <person name="Garbe J."/>
            <person name="Badalamenti J.P."/>
            <person name="Herman A."/>
            <person name="Mangelson H."/>
            <person name="Liachko I."/>
            <person name="Sullivan S."/>
            <person name="Sone E.D."/>
            <person name="Koren S."/>
            <person name="Silverstein K.A.T."/>
            <person name="Beckman K.B."/>
            <person name="Gohl D.M."/>
        </authorList>
    </citation>
    <scope>NUCLEOTIDE SEQUENCE</scope>
    <source>
        <strain evidence="3">Duluth1</strain>
        <tissue evidence="3">Whole animal</tissue>
    </source>
</reference>
<comment type="caution">
    <text evidence="3">The sequence shown here is derived from an EMBL/GenBank/DDBJ whole genome shotgun (WGS) entry which is preliminary data.</text>
</comment>
<evidence type="ECO:0000313" key="3">
    <source>
        <dbReference type="EMBL" id="KAH3707181.1"/>
    </source>
</evidence>
<sequence length="56" mass="6033">MRMILVTKFACLSLIWLEGLETNPRRGSQLPGGSNSQSGSNLTGYPSDDPDGDSDF</sequence>
<keyword evidence="4" id="KW-1185">Reference proteome</keyword>
<proteinExistence type="predicted"/>
<dbReference type="AlphaFoldDB" id="A0A9D3YY38"/>
<evidence type="ECO:0000256" key="1">
    <source>
        <dbReference type="SAM" id="MobiDB-lite"/>
    </source>
</evidence>
<name>A0A9D3YY38_DREPO</name>
<keyword evidence="2" id="KW-0732">Signal</keyword>
<feature type="region of interest" description="Disordered" evidence="1">
    <location>
        <begin position="23"/>
        <end position="56"/>
    </location>
</feature>
<feature type="chain" id="PRO_5039631555" evidence="2">
    <location>
        <begin position="23"/>
        <end position="56"/>
    </location>
</feature>